<dbReference type="Proteomes" id="UP000469890">
    <property type="component" value="Unassembled WGS sequence"/>
</dbReference>
<dbReference type="SUPFAM" id="SSF48371">
    <property type="entry name" value="ARM repeat"/>
    <property type="match status" value="1"/>
</dbReference>
<dbReference type="InterPro" id="IPR019318">
    <property type="entry name" value="Gua_nucleotide_exch_fac_Ric8"/>
</dbReference>
<organism evidence="4 5">
    <name type="scientific">Mucor circinelloides f. lusitanicus</name>
    <name type="common">Mucor racemosus var. lusitanicus</name>
    <dbReference type="NCBI Taxonomy" id="29924"/>
    <lineage>
        <taxon>Eukaryota</taxon>
        <taxon>Fungi</taxon>
        <taxon>Fungi incertae sedis</taxon>
        <taxon>Mucoromycota</taxon>
        <taxon>Mucoromycotina</taxon>
        <taxon>Mucoromycetes</taxon>
        <taxon>Mucorales</taxon>
        <taxon>Mucorineae</taxon>
        <taxon>Mucoraceae</taxon>
        <taxon>Mucor</taxon>
    </lineage>
</organism>
<sequence length="289" mass="32733">MVFIQLAGLYKPTRVMDTASSQEALKCICNCVFLKESVKPYLEEEHVVDSCLYVLQQSEDQHRLGLETQFLTCRLLFFMTVHRSDLVASLIKLNVADAIAKVLSSNVALLEDPALRIQIDRNAPINPWTVTSEALKLLFNLLLVEARREDAMDTNQAFQQCLVPILRLIFRVPFAEPQPLVPPHAQAIHALMQFQYTTIAQVWSEQSQWTRQLYAKQEDEHGYIYMANTLVNVLDKSIHVLIPSGDPDQDGNQSVDATIAPLLLVLVSLAEGDEAFKQTMIKQMLPREK</sequence>
<name>A0A8H4B9F1_MUCCL</name>
<gene>
    <name evidence="4" type="ORF">FB192DRAFT_1290626</name>
</gene>
<dbReference type="PANTHER" id="PTHR12425:SF5">
    <property type="entry name" value="SYNEMBRYN"/>
    <property type="match status" value="1"/>
</dbReference>
<evidence type="ECO:0000256" key="1">
    <source>
        <dbReference type="ARBA" id="ARBA00009049"/>
    </source>
</evidence>
<dbReference type="GO" id="GO:0007186">
    <property type="term" value="P:G protein-coupled receptor signaling pathway"/>
    <property type="evidence" value="ECO:0007669"/>
    <property type="project" value="TreeGrafter"/>
</dbReference>
<dbReference type="AlphaFoldDB" id="A0A8H4B9F1"/>
<dbReference type="GO" id="GO:0005737">
    <property type="term" value="C:cytoplasm"/>
    <property type="evidence" value="ECO:0007669"/>
    <property type="project" value="TreeGrafter"/>
</dbReference>
<proteinExistence type="inferred from homology"/>
<dbReference type="GO" id="GO:0001965">
    <property type="term" value="F:G-protein alpha-subunit binding"/>
    <property type="evidence" value="ECO:0007669"/>
    <property type="project" value="TreeGrafter"/>
</dbReference>
<dbReference type="Pfam" id="PF10165">
    <property type="entry name" value="Ric8"/>
    <property type="match status" value="1"/>
</dbReference>
<dbReference type="InterPro" id="IPR016024">
    <property type="entry name" value="ARM-type_fold"/>
</dbReference>
<evidence type="ECO:0000256" key="3">
    <source>
        <dbReference type="ARBA" id="ARBA00023186"/>
    </source>
</evidence>
<comment type="similarity">
    <text evidence="1">Belongs to the synembryn family.</text>
</comment>
<keyword evidence="3" id="KW-0143">Chaperone</keyword>
<comment type="caution">
    <text evidence="4">The sequence shown here is derived from an EMBL/GenBank/DDBJ whole genome shotgun (WGS) entry which is preliminary data.</text>
</comment>
<keyword evidence="2" id="KW-0344">Guanine-nucleotide releasing factor</keyword>
<protein>
    <submittedName>
        <fullName evidence="4">Guanine nucleotide exchange factor</fullName>
    </submittedName>
</protein>
<accession>A0A8H4B9F1</accession>
<dbReference type="PANTHER" id="PTHR12425">
    <property type="entry name" value="SYNEMBRYN"/>
    <property type="match status" value="1"/>
</dbReference>
<evidence type="ECO:0000313" key="4">
    <source>
        <dbReference type="EMBL" id="KAF1797563.1"/>
    </source>
</evidence>
<evidence type="ECO:0000256" key="2">
    <source>
        <dbReference type="ARBA" id="ARBA00022658"/>
    </source>
</evidence>
<dbReference type="InterPro" id="IPR011989">
    <property type="entry name" value="ARM-like"/>
</dbReference>
<dbReference type="GO" id="GO:0005085">
    <property type="term" value="F:guanyl-nucleotide exchange factor activity"/>
    <property type="evidence" value="ECO:0007669"/>
    <property type="project" value="UniProtKB-KW"/>
</dbReference>
<dbReference type="EMBL" id="JAAECE010000009">
    <property type="protein sequence ID" value="KAF1797563.1"/>
    <property type="molecule type" value="Genomic_DNA"/>
</dbReference>
<reference evidence="4 5" key="1">
    <citation type="submission" date="2019-09" db="EMBL/GenBank/DDBJ databases">
        <authorList>
            <consortium name="DOE Joint Genome Institute"/>
            <person name="Mondo S.J."/>
            <person name="Navarro-Mendoza M.I."/>
            <person name="Perez-Arques C."/>
            <person name="Panchal S."/>
            <person name="Nicolas F.E."/>
            <person name="Ganguly P."/>
            <person name="Pangilinan J."/>
            <person name="Grigoriev I."/>
            <person name="Heitman J."/>
            <person name="Sanya K."/>
            <person name="Garre V."/>
        </authorList>
    </citation>
    <scope>NUCLEOTIDE SEQUENCE [LARGE SCALE GENOMIC DNA]</scope>
    <source>
        <strain evidence="4 5">MU402</strain>
    </source>
</reference>
<dbReference type="Gene3D" id="1.25.10.10">
    <property type="entry name" value="Leucine-rich Repeat Variant"/>
    <property type="match status" value="1"/>
</dbReference>
<evidence type="ECO:0000313" key="5">
    <source>
        <dbReference type="Proteomes" id="UP000469890"/>
    </source>
</evidence>